<comment type="caution">
    <text evidence="1">The sequence shown here is derived from an EMBL/GenBank/DDBJ whole genome shotgun (WGS) entry which is preliminary data.</text>
</comment>
<dbReference type="RefSeq" id="WP_191161017.1">
    <property type="nucleotide sequence ID" value="NZ_JACWMX010000001.1"/>
</dbReference>
<sequence>MKRLFAMVLLCVHLFNTGGYNLIFQYFIHQSEVQMVKNIYENKVDATQLVQIKIPMRSPGLKDWTDYEHIQGQVQLKDAFYNYVGMKMTHDTMYLVCVANDAKTKLVNANIIVAKNVSDVPVSKKGQEQTVKKSATGFECSIPAAHYKFVAFANVIEPKESPISIALTDPYIESPGKPPTFSA</sequence>
<organism evidence="1 2">
    <name type="scientific">Mucilaginibacter glaciei</name>
    <dbReference type="NCBI Taxonomy" id="2772109"/>
    <lineage>
        <taxon>Bacteria</taxon>
        <taxon>Pseudomonadati</taxon>
        <taxon>Bacteroidota</taxon>
        <taxon>Sphingobacteriia</taxon>
        <taxon>Sphingobacteriales</taxon>
        <taxon>Sphingobacteriaceae</taxon>
        <taxon>Mucilaginibacter</taxon>
    </lineage>
</organism>
<proteinExistence type="predicted"/>
<dbReference type="EMBL" id="JACWMX010000001">
    <property type="protein sequence ID" value="MBD1392294.1"/>
    <property type="molecule type" value="Genomic_DNA"/>
</dbReference>
<evidence type="ECO:0000313" key="2">
    <source>
        <dbReference type="Proteomes" id="UP000619078"/>
    </source>
</evidence>
<evidence type="ECO:0000313" key="1">
    <source>
        <dbReference type="EMBL" id="MBD1392294.1"/>
    </source>
</evidence>
<accession>A0A926NHR8</accession>
<dbReference type="Proteomes" id="UP000619078">
    <property type="component" value="Unassembled WGS sequence"/>
</dbReference>
<name>A0A926NHR8_9SPHI</name>
<protein>
    <submittedName>
        <fullName evidence="1">Uncharacterized protein</fullName>
    </submittedName>
</protein>
<reference evidence="1" key="1">
    <citation type="submission" date="2020-09" db="EMBL/GenBank/DDBJ databases">
        <title>Novel species of Mucilaginibacter isolated from a glacier on the Tibetan Plateau.</title>
        <authorList>
            <person name="Liu Q."/>
            <person name="Xin Y.-H."/>
        </authorList>
    </citation>
    <scope>NUCLEOTIDE SEQUENCE</scope>
    <source>
        <strain evidence="1">ZB1P21</strain>
    </source>
</reference>
<dbReference type="AlphaFoldDB" id="A0A926NHR8"/>
<keyword evidence="2" id="KW-1185">Reference proteome</keyword>
<gene>
    <name evidence="1" type="ORF">IDJ76_04205</name>
</gene>